<protein>
    <recommendedName>
        <fullName evidence="4">TrbC/VIRB2 family protein</fullName>
    </recommendedName>
</protein>
<dbReference type="Proteomes" id="UP001165653">
    <property type="component" value="Unassembled WGS sequence"/>
</dbReference>
<sequence length="100" mass="10459">MKFVILAYILQAVIAAIAITDKAKAPALSFTDIAREAPASVLDPSHSGNWLMLGLFGALGIFRSVLEFMGKGDPMKGAWGVIAGLVLLAVTFMGPGIIGR</sequence>
<comment type="caution">
    <text evidence="2">The sequence shown here is derived from an EMBL/GenBank/DDBJ whole genome shotgun (WGS) entry which is preliminary data.</text>
</comment>
<proteinExistence type="predicted"/>
<organism evidence="2 3">
    <name type="scientific">Luteolibacter rhizosphaerae</name>
    <dbReference type="NCBI Taxonomy" id="2989719"/>
    <lineage>
        <taxon>Bacteria</taxon>
        <taxon>Pseudomonadati</taxon>
        <taxon>Verrucomicrobiota</taxon>
        <taxon>Verrucomicrobiia</taxon>
        <taxon>Verrucomicrobiales</taxon>
        <taxon>Verrucomicrobiaceae</taxon>
        <taxon>Luteolibacter</taxon>
    </lineage>
</organism>
<keyword evidence="3" id="KW-1185">Reference proteome</keyword>
<dbReference type="RefSeq" id="WP_264513595.1">
    <property type="nucleotide sequence ID" value="NZ_JAPDDR010000005.1"/>
</dbReference>
<evidence type="ECO:0000313" key="3">
    <source>
        <dbReference type="Proteomes" id="UP001165653"/>
    </source>
</evidence>
<keyword evidence="1" id="KW-1133">Transmembrane helix</keyword>
<evidence type="ECO:0008006" key="4">
    <source>
        <dbReference type="Google" id="ProtNLM"/>
    </source>
</evidence>
<gene>
    <name evidence="2" type="ORF">OJ996_10920</name>
</gene>
<evidence type="ECO:0000313" key="2">
    <source>
        <dbReference type="EMBL" id="MCW1914090.1"/>
    </source>
</evidence>
<keyword evidence="1" id="KW-0812">Transmembrane</keyword>
<feature type="transmembrane region" description="Helical" evidence="1">
    <location>
        <begin position="78"/>
        <end position="98"/>
    </location>
</feature>
<evidence type="ECO:0000256" key="1">
    <source>
        <dbReference type="SAM" id="Phobius"/>
    </source>
</evidence>
<feature type="transmembrane region" description="Helical" evidence="1">
    <location>
        <begin position="48"/>
        <end position="66"/>
    </location>
</feature>
<name>A0ABT3G4G2_9BACT</name>
<keyword evidence="1" id="KW-0472">Membrane</keyword>
<accession>A0ABT3G4G2</accession>
<reference evidence="2" key="1">
    <citation type="submission" date="2022-10" db="EMBL/GenBank/DDBJ databases">
        <title>Luteolibacter sp. GHJ8, whole genome shotgun sequencing project.</title>
        <authorList>
            <person name="Zhao G."/>
            <person name="Shen L."/>
        </authorList>
    </citation>
    <scope>NUCLEOTIDE SEQUENCE</scope>
    <source>
        <strain evidence="2">GHJ8</strain>
    </source>
</reference>
<dbReference type="EMBL" id="JAPDDR010000005">
    <property type="protein sequence ID" value="MCW1914090.1"/>
    <property type="molecule type" value="Genomic_DNA"/>
</dbReference>